<sequence>MKKIATLLLALSVVFSMAGLAAAASKNTKVDVQVNQHLIKLDGKAYPANVLLYKGTPYLSIREAGKLFDLDVNIYQKTVYIGQLPAGEVPDAVVDKWLAADKSAQNKKVVLLPKVKAKTEVVLNGYTIKLHGIELKADTVEYKGTTFVSLKSATTILEVPLVYHSRSSTYYVGKVPKEIEYSLKSPLYAEPAGGSNKGWQVLRGHEYEKSTRILFQYNGRYMTVKTEDVRKVDMNKKITWTDSTGKKRTNTVREIYRLFAEFSGPYTSDYFYNTFGDLYADWLGATAINADGLVEDYLKGTGKM</sequence>
<evidence type="ECO:0000313" key="3">
    <source>
        <dbReference type="Proteomes" id="UP000640274"/>
    </source>
</evidence>
<feature type="signal peptide" evidence="1">
    <location>
        <begin position="1"/>
        <end position="23"/>
    </location>
</feature>
<protein>
    <recommendedName>
        <fullName evidence="4">Copper amine oxidase-like N-terminal domain-containing protein</fullName>
    </recommendedName>
</protein>
<keyword evidence="3" id="KW-1185">Reference proteome</keyword>
<evidence type="ECO:0008006" key="4">
    <source>
        <dbReference type="Google" id="ProtNLM"/>
    </source>
</evidence>
<evidence type="ECO:0000313" key="2">
    <source>
        <dbReference type="EMBL" id="MBJ6360191.1"/>
    </source>
</evidence>
<proteinExistence type="predicted"/>
<dbReference type="RefSeq" id="WP_199017712.1">
    <property type="nucleotide sequence ID" value="NZ_JAELUP010000005.1"/>
</dbReference>
<reference evidence="2" key="1">
    <citation type="submission" date="2020-12" db="EMBL/GenBank/DDBJ databases">
        <authorList>
            <person name="Huq M.A."/>
        </authorList>
    </citation>
    <scope>NUCLEOTIDE SEQUENCE</scope>
    <source>
        <strain evidence="2">MAHUQ-46</strain>
    </source>
</reference>
<name>A0A934MMQ8_9BACL</name>
<organism evidence="2 3">
    <name type="scientific">Paenibacillus roseus</name>
    <dbReference type="NCBI Taxonomy" id="2798579"/>
    <lineage>
        <taxon>Bacteria</taxon>
        <taxon>Bacillati</taxon>
        <taxon>Bacillota</taxon>
        <taxon>Bacilli</taxon>
        <taxon>Bacillales</taxon>
        <taxon>Paenibacillaceae</taxon>
        <taxon>Paenibacillus</taxon>
    </lineage>
</organism>
<dbReference type="Proteomes" id="UP000640274">
    <property type="component" value="Unassembled WGS sequence"/>
</dbReference>
<evidence type="ECO:0000256" key="1">
    <source>
        <dbReference type="SAM" id="SignalP"/>
    </source>
</evidence>
<gene>
    <name evidence="2" type="ORF">JFN88_02500</name>
</gene>
<comment type="caution">
    <text evidence="2">The sequence shown here is derived from an EMBL/GenBank/DDBJ whole genome shotgun (WGS) entry which is preliminary data.</text>
</comment>
<dbReference type="EMBL" id="JAELUP010000005">
    <property type="protein sequence ID" value="MBJ6360191.1"/>
    <property type="molecule type" value="Genomic_DNA"/>
</dbReference>
<accession>A0A934MMQ8</accession>
<keyword evidence="1" id="KW-0732">Signal</keyword>
<feature type="chain" id="PRO_5037358845" description="Copper amine oxidase-like N-terminal domain-containing protein" evidence="1">
    <location>
        <begin position="24"/>
        <end position="304"/>
    </location>
</feature>
<dbReference type="AlphaFoldDB" id="A0A934MMQ8"/>